<dbReference type="AlphaFoldDB" id="A0A161Q7Y4"/>
<dbReference type="InterPro" id="IPR037066">
    <property type="entry name" value="Plug_dom_sf"/>
</dbReference>
<sequence>MVSDEEGFDGMRDGAGRVTIAAGVGFGLMTVLAPVGLVALTAGASVAVAAGMDRIAFDIPARPLDEALAAFGRQAGVQVSGAAEVVAGRRGGAVQGQFSVDEALGRLLAGTGIGWITEADGTVTLLPAPPSDGTTRLDPLTVTGSRRTVETATGPVEGYLATRSFTATKTDASILETPLSVQVVPRDVIEDQGSLNLKDVYENVSGVQQAGNTLNAQSEVLPMIRGFESPGLLRNGLRATSTGAVDLVNVERVEVLKGPASILYGALEPGGVVNVVTKRPQAEAAYVLEQQIGTDELFRTSVDLTGPVTADRDLLYRLNAAYTDAGSFRDEMEVDRYAVAPSLLWLPDDDTELLVDLAVVHEEQPYDTGIPLGTDGRPLVDPSTFFGDPDLDGRTIDDYTAAYQLTHRLDDTWTLRNQLQFHRADAKNEALRPRGVVDDPAGSLLRFRYQNEDRREDEIQFVLDATAAFQTGTVDHEVLLGAELIRQESDFRRYRANAPNVPISNNPQVDYQPPSDQPKDRIQGKTEWAGFYLQDQVSLLDDGRLKLLLGGRYDVVHQENESDGVAAPDVDDGAFTGRAGLLYRLTPQYSVYASVTQSFLPQTPGTLDQSGSPLDPEEGLQYEVGAKAAFFDEQLLATVSVFQIEKENVAVFDNAFYNATGGSAYLADVRERSRGIEFDLTGQLTDGLKVVANYAFTETETLSNPDDPSAVGQPLGGVPRHKARLWMSYDFQEGDRAGGLDLYGWGLGGGVRYTGTSTAQFDPSIELDDYIVTDAALWYAWGGGRVGLNLYNLFDEAYIVRASDRSIAHPGQPFAVLGSLTLRF</sequence>
<dbReference type="PANTHER" id="PTHR32552:SF68">
    <property type="entry name" value="FERRICHROME OUTER MEMBRANE TRANSPORTER_PHAGE RECEPTOR"/>
    <property type="match status" value="1"/>
</dbReference>
<dbReference type="InterPro" id="IPR036942">
    <property type="entry name" value="Beta-barrel_TonB_sf"/>
</dbReference>
<keyword evidence="10 15" id="KW-0798">TonB box</keyword>
<evidence type="ECO:0000256" key="11">
    <source>
        <dbReference type="ARBA" id="ARBA00023136"/>
    </source>
</evidence>
<feature type="region of interest" description="Disordered" evidence="16">
    <location>
        <begin position="498"/>
        <end position="520"/>
    </location>
</feature>
<dbReference type="PANTHER" id="PTHR32552">
    <property type="entry name" value="FERRICHROME IRON RECEPTOR-RELATED"/>
    <property type="match status" value="1"/>
</dbReference>
<keyword evidence="12" id="KW-0675">Receptor</keyword>
<accession>A0A161Q7Y4</accession>
<evidence type="ECO:0000256" key="6">
    <source>
        <dbReference type="ARBA" id="ARBA00022692"/>
    </source>
</evidence>
<organism evidence="19 20">
    <name type="scientific">Tistrella mobilis</name>
    <dbReference type="NCBI Taxonomy" id="171437"/>
    <lineage>
        <taxon>Bacteria</taxon>
        <taxon>Pseudomonadati</taxon>
        <taxon>Pseudomonadota</taxon>
        <taxon>Alphaproteobacteria</taxon>
        <taxon>Geminicoccales</taxon>
        <taxon>Geminicoccaceae</taxon>
        <taxon>Tistrella</taxon>
    </lineage>
</organism>
<dbReference type="CDD" id="cd01347">
    <property type="entry name" value="ligand_gated_channel"/>
    <property type="match status" value="1"/>
</dbReference>
<comment type="caution">
    <text evidence="19">The sequence shown here is derived from an EMBL/GenBank/DDBJ whole genome shotgun (WGS) entry which is preliminary data.</text>
</comment>
<evidence type="ECO:0000256" key="12">
    <source>
        <dbReference type="ARBA" id="ARBA00023170"/>
    </source>
</evidence>
<dbReference type="Pfam" id="PF07715">
    <property type="entry name" value="Plug"/>
    <property type="match status" value="1"/>
</dbReference>
<gene>
    <name evidence="19" type="ORF">AUP44_20640</name>
</gene>
<dbReference type="GO" id="GO:0015344">
    <property type="term" value="F:siderophore uptake transmembrane transporter activity"/>
    <property type="evidence" value="ECO:0007669"/>
    <property type="project" value="TreeGrafter"/>
</dbReference>
<evidence type="ECO:0000256" key="1">
    <source>
        <dbReference type="ARBA" id="ARBA00004571"/>
    </source>
</evidence>
<dbReference type="SUPFAM" id="SSF56935">
    <property type="entry name" value="Porins"/>
    <property type="match status" value="1"/>
</dbReference>
<dbReference type="Gene3D" id="3.55.50.30">
    <property type="match status" value="1"/>
</dbReference>
<dbReference type="GO" id="GO:0009279">
    <property type="term" value="C:cell outer membrane"/>
    <property type="evidence" value="ECO:0007669"/>
    <property type="project" value="UniProtKB-SubCell"/>
</dbReference>
<comment type="similarity">
    <text evidence="2 14 15">Belongs to the TonB-dependent receptor family.</text>
</comment>
<evidence type="ECO:0000256" key="5">
    <source>
        <dbReference type="ARBA" id="ARBA00022496"/>
    </source>
</evidence>
<dbReference type="InterPro" id="IPR039426">
    <property type="entry name" value="TonB-dep_rcpt-like"/>
</dbReference>
<comment type="subcellular location">
    <subcellularLocation>
        <location evidence="1 14">Cell outer membrane</location>
        <topology evidence="1 14">Multi-pass membrane protein</topology>
    </subcellularLocation>
</comment>
<keyword evidence="6 14" id="KW-0812">Transmembrane</keyword>
<evidence type="ECO:0000256" key="13">
    <source>
        <dbReference type="ARBA" id="ARBA00023237"/>
    </source>
</evidence>
<name>A0A161Q7Y4_9PROT</name>
<dbReference type="InterPro" id="IPR011662">
    <property type="entry name" value="Secretin/TonB_short_N"/>
</dbReference>
<evidence type="ECO:0000256" key="7">
    <source>
        <dbReference type="ARBA" id="ARBA00022729"/>
    </source>
</evidence>
<feature type="domain" description="Secretin/TonB short N-terminal" evidence="18">
    <location>
        <begin position="77"/>
        <end position="128"/>
    </location>
</feature>
<keyword evidence="9" id="KW-0406">Ion transport</keyword>
<keyword evidence="5" id="KW-0410">Iron transport</keyword>
<evidence type="ECO:0000256" key="10">
    <source>
        <dbReference type="ARBA" id="ARBA00023077"/>
    </source>
</evidence>
<dbReference type="FunFam" id="2.170.130.10:FF:000001">
    <property type="entry name" value="Catecholate siderophore TonB-dependent receptor"/>
    <property type="match status" value="1"/>
</dbReference>
<dbReference type="SMART" id="SM00965">
    <property type="entry name" value="STN"/>
    <property type="match status" value="1"/>
</dbReference>
<dbReference type="Gene3D" id="2.40.170.20">
    <property type="entry name" value="TonB-dependent receptor, beta-barrel domain"/>
    <property type="match status" value="1"/>
</dbReference>
<evidence type="ECO:0000256" key="17">
    <source>
        <dbReference type="SAM" id="Phobius"/>
    </source>
</evidence>
<keyword evidence="17" id="KW-1133">Transmembrane helix</keyword>
<protein>
    <recommendedName>
        <fullName evidence="18">Secretin/TonB short N-terminal domain-containing protein</fullName>
    </recommendedName>
</protein>
<evidence type="ECO:0000313" key="19">
    <source>
        <dbReference type="EMBL" id="KYO57319.1"/>
    </source>
</evidence>
<evidence type="ECO:0000313" key="20">
    <source>
        <dbReference type="Proteomes" id="UP000075787"/>
    </source>
</evidence>
<evidence type="ECO:0000256" key="2">
    <source>
        <dbReference type="ARBA" id="ARBA00009810"/>
    </source>
</evidence>
<dbReference type="InterPro" id="IPR010105">
    <property type="entry name" value="TonB_sidphr_rcpt"/>
</dbReference>
<dbReference type="InterPro" id="IPR000531">
    <property type="entry name" value="Beta-barrel_TonB"/>
</dbReference>
<evidence type="ECO:0000259" key="18">
    <source>
        <dbReference type="SMART" id="SM00965"/>
    </source>
</evidence>
<dbReference type="NCBIfam" id="TIGR01783">
    <property type="entry name" value="TonB-siderophor"/>
    <property type="match status" value="1"/>
</dbReference>
<keyword evidence="8" id="KW-0408">Iron</keyword>
<keyword evidence="11 14" id="KW-0472">Membrane</keyword>
<dbReference type="GO" id="GO:0015891">
    <property type="term" value="P:siderophore transport"/>
    <property type="evidence" value="ECO:0007669"/>
    <property type="project" value="InterPro"/>
</dbReference>
<keyword evidence="13 14" id="KW-0998">Cell outer membrane</keyword>
<dbReference type="PROSITE" id="PS52016">
    <property type="entry name" value="TONB_DEPENDENT_REC_3"/>
    <property type="match status" value="1"/>
</dbReference>
<evidence type="ECO:0000256" key="8">
    <source>
        <dbReference type="ARBA" id="ARBA00023004"/>
    </source>
</evidence>
<feature type="transmembrane region" description="Helical" evidence="17">
    <location>
        <begin position="20"/>
        <end position="50"/>
    </location>
</feature>
<dbReference type="FunFam" id="2.40.170.20:FF:000005">
    <property type="entry name" value="TonB-dependent siderophore receptor"/>
    <property type="match status" value="1"/>
</dbReference>
<evidence type="ECO:0000256" key="16">
    <source>
        <dbReference type="SAM" id="MobiDB-lite"/>
    </source>
</evidence>
<reference evidence="19 20" key="1">
    <citation type="submission" date="2015-12" db="EMBL/GenBank/DDBJ databases">
        <title>Genome sequence of Tistrella mobilis MCCC 1A02139.</title>
        <authorList>
            <person name="Lu L."/>
            <person name="Lai Q."/>
            <person name="Shao Z."/>
            <person name="Qian P."/>
        </authorList>
    </citation>
    <scope>NUCLEOTIDE SEQUENCE [LARGE SCALE GENOMIC DNA]</scope>
    <source>
        <strain evidence="19 20">MCCC 1A02139</strain>
    </source>
</reference>
<evidence type="ECO:0000256" key="3">
    <source>
        <dbReference type="ARBA" id="ARBA00022448"/>
    </source>
</evidence>
<keyword evidence="7" id="KW-0732">Signal</keyword>
<dbReference type="EMBL" id="LPZR01000028">
    <property type="protein sequence ID" value="KYO57319.1"/>
    <property type="molecule type" value="Genomic_DNA"/>
</dbReference>
<dbReference type="Pfam" id="PF07660">
    <property type="entry name" value="STN"/>
    <property type="match status" value="1"/>
</dbReference>
<evidence type="ECO:0000256" key="14">
    <source>
        <dbReference type="PROSITE-ProRule" id="PRU01360"/>
    </source>
</evidence>
<dbReference type="Proteomes" id="UP000075787">
    <property type="component" value="Unassembled WGS sequence"/>
</dbReference>
<dbReference type="Gene3D" id="2.170.130.10">
    <property type="entry name" value="TonB-dependent receptor, plug domain"/>
    <property type="match status" value="1"/>
</dbReference>
<keyword evidence="3 14" id="KW-0813">Transport</keyword>
<evidence type="ECO:0000256" key="9">
    <source>
        <dbReference type="ARBA" id="ARBA00023065"/>
    </source>
</evidence>
<dbReference type="InterPro" id="IPR012910">
    <property type="entry name" value="Plug_dom"/>
</dbReference>
<proteinExistence type="inferred from homology"/>
<evidence type="ECO:0000256" key="15">
    <source>
        <dbReference type="RuleBase" id="RU003357"/>
    </source>
</evidence>
<keyword evidence="4 14" id="KW-1134">Transmembrane beta strand</keyword>
<evidence type="ECO:0000256" key="4">
    <source>
        <dbReference type="ARBA" id="ARBA00022452"/>
    </source>
</evidence>
<dbReference type="GO" id="GO:0038023">
    <property type="term" value="F:signaling receptor activity"/>
    <property type="evidence" value="ECO:0007669"/>
    <property type="project" value="InterPro"/>
</dbReference>
<dbReference type="Pfam" id="PF00593">
    <property type="entry name" value="TonB_dep_Rec_b-barrel"/>
    <property type="match status" value="1"/>
</dbReference>